<accession>A0ACC0XQQ9</accession>
<organism evidence="1 2">
    <name type="scientific">Pistacia integerrima</name>
    <dbReference type="NCBI Taxonomy" id="434235"/>
    <lineage>
        <taxon>Eukaryota</taxon>
        <taxon>Viridiplantae</taxon>
        <taxon>Streptophyta</taxon>
        <taxon>Embryophyta</taxon>
        <taxon>Tracheophyta</taxon>
        <taxon>Spermatophyta</taxon>
        <taxon>Magnoliopsida</taxon>
        <taxon>eudicotyledons</taxon>
        <taxon>Gunneridae</taxon>
        <taxon>Pentapetalae</taxon>
        <taxon>rosids</taxon>
        <taxon>malvids</taxon>
        <taxon>Sapindales</taxon>
        <taxon>Anacardiaceae</taxon>
        <taxon>Pistacia</taxon>
    </lineage>
</organism>
<protein>
    <submittedName>
        <fullName evidence="1">Uncharacterized protein</fullName>
    </submittedName>
</protein>
<name>A0ACC0XQQ9_9ROSI</name>
<dbReference type="Proteomes" id="UP001163603">
    <property type="component" value="Chromosome 11"/>
</dbReference>
<keyword evidence="2" id="KW-1185">Reference proteome</keyword>
<dbReference type="EMBL" id="CM047746">
    <property type="protein sequence ID" value="KAJ0021585.1"/>
    <property type="molecule type" value="Genomic_DNA"/>
</dbReference>
<reference evidence="2" key="1">
    <citation type="journal article" date="2023" name="G3 (Bethesda)">
        <title>Genome assembly and association tests identify interacting loci associated with vigor, precocity, and sex in interspecific pistachio rootstocks.</title>
        <authorList>
            <person name="Palmer W."/>
            <person name="Jacygrad E."/>
            <person name="Sagayaradj S."/>
            <person name="Cavanaugh K."/>
            <person name="Han R."/>
            <person name="Bertier L."/>
            <person name="Beede B."/>
            <person name="Kafkas S."/>
            <person name="Golino D."/>
            <person name="Preece J."/>
            <person name="Michelmore R."/>
        </authorList>
    </citation>
    <scope>NUCLEOTIDE SEQUENCE [LARGE SCALE GENOMIC DNA]</scope>
</reference>
<proteinExistence type="predicted"/>
<sequence length="42" mass="4970">MCYRCGGNDHWSCTYRMPKHLVKLYQASIKDKEIKTNHIDNA</sequence>
<evidence type="ECO:0000313" key="1">
    <source>
        <dbReference type="EMBL" id="KAJ0021585.1"/>
    </source>
</evidence>
<gene>
    <name evidence="1" type="ORF">Pint_31612</name>
</gene>
<comment type="caution">
    <text evidence="1">The sequence shown here is derived from an EMBL/GenBank/DDBJ whole genome shotgun (WGS) entry which is preliminary data.</text>
</comment>
<evidence type="ECO:0000313" key="2">
    <source>
        <dbReference type="Proteomes" id="UP001163603"/>
    </source>
</evidence>